<evidence type="ECO:0000313" key="1">
    <source>
        <dbReference type="EMBL" id="KAH8489966.1"/>
    </source>
</evidence>
<gene>
    <name evidence="1" type="ORF">H0E87_025253</name>
</gene>
<dbReference type="EMBL" id="JACEGQ020000014">
    <property type="protein sequence ID" value="KAH8489966.1"/>
    <property type="molecule type" value="Genomic_DNA"/>
</dbReference>
<proteinExistence type="predicted"/>
<evidence type="ECO:0000313" key="2">
    <source>
        <dbReference type="Proteomes" id="UP000807159"/>
    </source>
</evidence>
<dbReference type="Proteomes" id="UP000807159">
    <property type="component" value="Chromosome 14"/>
</dbReference>
<feature type="non-terminal residue" evidence="1">
    <location>
        <position position="1"/>
    </location>
</feature>
<comment type="caution">
    <text evidence="1">The sequence shown here is derived from an EMBL/GenBank/DDBJ whole genome shotgun (WGS) entry which is preliminary data.</text>
</comment>
<sequence>LPAAICDCIDVCLLEIRDMLSGCAVFRWCEPYVGMLVSHWFLHLAVPADLFWRGLLGYVPSDCMDGWRTFRMLLLLIDGCWLWLVCADCLCVGKSWL</sequence>
<name>A0A8T2X9T4_POPDE</name>
<feature type="non-terminal residue" evidence="1">
    <location>
        <position position="97"/>
    </location>
</feature>
<organism evidence="1 2">
    <name type="scientific">Populus deltoides</name>
    <name type="common">Eastern poplar</name>
    <name type="synonym">Eastern cottonwood</name>
    <dbReference type="NCBI Taxonomy" id="3696"/>
    <lineage>
        <taxon>Eukaryota</taxon>
        <taxon>Viridiplantae</taxon>
        <taxon>Streptophyta</taxon>
        <taxon>Embryophyta</taxon>
        <taxon>Tracheophyta</taxon>
        <taxon>Spermatophyta</taxon>
        <taxon>Magnoliopsida</taxon>
        <taxon>eudicotyledons</taxon>
        <taxon>Gunneridae</taxon>
        <taxon>Pentapetalae</taxon>
        <taxon>rosids</taxon>
        <taxon>fabids</taxon>
        <taxon>Malpighiales</taxon>
        <taxon>Salicaceae</taxon>
        <taxon>Saliceae</taxon>
        <taxon>Populus</taxon>
    </lineage>
</organism>
<reference evidence="1" key="1">
    <citation type="journal article" date="2021" name="J. Hered.">
        <title>Genome Assembly of Salicaceae Populus deltoides (Eastern Cottonwood) I-69 Based on Nanopore Sequencing and Hi-C Technologies.</title>
        <authorList>
            <person name="Bai S."/>
            <person name="Wu H."/>
            <person name="Zhang J."/>
            <person name="Pan Z."/>
            <person name="Zhao W."/>
            <person name="Li Z."/>
            <person name="Tong C."/>
        </authorList>
    </citation>
    <scope>NUCLEOTIDE SEQUENCE</scope>
    <source>
        <tissue evidence="1">Leaf</tissue>
    </source>
</reference>
<accession>A0A8T2X9T4</accession>
<protein>
    <submittedName>
        <fullName evidence="1">Uncharacterized protein</fullName>
    </submittedName>
</protein>
<keyword evidence="2" id="KW-1185">Reference proteome</keyword>
<dbReference type="AlphaFoldDB" id="A0A8T2X9T4"/>